<accession>A0A0G1GPL3</accession>
<protein>
    <submittedName>
        <fullName evidence="2">Uncharacterized protein</fullName>
    </submittedName>
</protein>
<organism evidence="2 3">
    <name type="scientific">Candidatus Collierbacteria bacterium GW2011_GWA1_44_12</name>
    <dbReference type="NCBI Taxonomy" id="1618376"/>
    <lineage>
        <taxon>Bacteria</taxon>
        <taxon>Candidatus Collieribacteriota</taxon>
    </lineage>
</organism>
<dbReference type="EMBL" id="LCHN01000003">
    <property type="protein sequence ID" value="KKT36278.1"/>
    <property type="molecule type" value="Genomic_DNA"/>
</dbReference>
<name>A0A0G1GPL3_9BACT</name>
<keyword evidence="1" id="KW-1133">Transmembrane helix</keyword>
<keyword evidence="1" id="KW-0472">Membrane</keyword>
<dbReference type="Proteomes" id="UP000034069">
    <property type="component" value="Unassembled WGS sequence"/>
</dbReference>
<feature type="transmembrane region" description="Helical" evidence="1">
    <location>
        <begin position="6"/>
        <end position="26"/>
    </location>
</feature>
<reference evidence="2 3" key="1">
    <citation type="journal article" date="2015" name="Nature">
        <title>rRNA introns, odd ribosomes, and small enigmatic genomes across a large radiation of phyla.</title>
        <authorList>
            <person name="Brown C.T."/>
            <person name="Hug L.A."/>
            <person name="Thomas B.C."/>
            <person name="Sharon I."/>
            <person name="Castelle C.J."/>
            <person name="Singh A."/>
            <person name="Wilkins M.J."/>
            <person name="Williams K.H."/>
            <person name="Banfield J.F."/>
        </authorList>
    </citation>
    <scope>NUCLEOTIDE SEQUENCE [LARGE SCALE GENOMIC DNA]</scope>
</reference>
<feature type="transmembrane region" description="Helical" evidence="1">
    <location>
        <begin position="134"/>
        <end position="153"/>
    </location>
</feature>
<evidence type="ECO:0000313" key="3">
    <source>
        <dbReference type="Proteomes" id="UP000034069"/>
    </source>
</evidence>
<sequence>MEGRSIIALFVSVVFLVGYIVLVVLIGGTPQEISGYDLQLYDLNEGESYAVAALSPSVKSANYEVSATSDDIFLFTGNSEIVALQTTDGFSHEGQATLGEWQIVEGSFVDLKIHSETALKVVVDRGIYYHMLSYFGLGILLLLLWAFAMYFTYNS</sequence>
<comment type="caution">
    <text evidence="2">The sequence shown here is derived from an EMBL/GenBank/DDBJ whole genome shotgun (WGS) entry which is preliminary data.</text>
</comment>
<dbReference type="AlphaFoldDB" id="A0A0G1GPL3"/>
<keyword evidence="1" id="KW-0812">Transmembrane</keyword>
<proteinExistence type="predicted"/>
<evidence type="ECO:0000313" key="2">
    <source>
        <dbReference type="EMBL" id="KKT36278.1"/>
    </source>
</evidence>
<gene>
    <name evidence="2" type="ORF">UW23_C0003G0009</name>
</gene>
<evidence type="ECO:0000256" key="1">
    <source>
        <dbReference type="SAM" id="Phobius"/>
    </source>
</evidence>